<dbReference type="PRINTS" id="PR00455">
    <property type="entry name" value="HTHTETR"/>
</dbReference>
<dbReference type="Gene3D" id="1.10.357.10">
    <property type="entry name" value="Tetracycline Repressor, domain 2"/>
    <property type="match status" value="1"/>
</dbReference>
<dbReference type="SUPFAM" id="SSF48498">
    <property type="entry name" value="Tetracyclin repressor-like, C-terminal domain"/>
    <property type="match status" value="1"/>
</dbReference>
<dbReference type="InterPro" id="IPR036271">
    <property type="entry name" value="Tet_transcr_reg_TetR-rel_C_sf"/>
</dbReference>
<dbReference type="Gene3D" id="1.10.10.60">
    <property type="entry name" value="Homeodomain-like"/>
    <property type="match status" value="1"/>
</dbReference>
<dbReference type="GO" id="GO:0000976">
    <property type="term" value="F:transcription cis-regulatory region binding"/>
    <property type="evidence" value="ECO:0007669"/>
    <property type="project" value="TreeGrafter"/>
</dbReference>
<evidence type="ECO:0000256" key="2">
    <source>
        <dbReference type="ARBA" id="ARBA00023125"/>
    </source>
</evidence>
<name>A0A4Q1UGH5_9BRAD</name>
<evidence type="ECO:0000256" key="4">
    <source>
        <dbReference type="PROSITE-ProRule" id="PRU00335"/>
    </source>
</evidence>
<evidence type="ECO:0000313" key="6">
    <source>
        <dbReference type="EMBL" id="RXT33313.1"/>
    </source>
</evidence>
<dbReference type="GO" id="GO:0003700">
    <property type="term" value="F:DNA-binding transcription factor activity"/>
    <property type="evidence" value="ECO:0007669"/>
    <property type="project" value="TreeGrafter"/>
</dbReference>
<dbReference type="SUPFAM" id="SSF46689">
    <property type="entry name" value="Homeodomain-like"/>
    <property type="match status" value="1"/>
</dbReference>
<keyword evidence="3" id="KW-0804">Transcription</keyword>
<evidence type="ECO:0000256" key="1">
    <source>
        <dbReference type="ARBA" id="ARBA00023015"/>
    </source>
</evidence>
<dbReference type="Pfam" id="PF00440">
    <property type="entry name" value="TetR_N"/>
    <property type="match status" value="1"/>
</dbReference>
<accession>A0A4Q1UGH5</accession>
<dbReference type="PANTHER" id="PTHR30055:SF234">
    <property type="entry name" value="HTH-TYPE TRANSCRIPTIONAL REGULATOR BETI"/>
    <property type="match status" value="1"/>
</dbReference>
<dbReference type="EMBL" id="MZXW01000057">
    <property type="protein sequence ID" value="RXT33313.1"/>
    <property type="molecule type" value="Genomic_DNA"/>
</dbReference>
<dbReference type="AlphaFoldDB" id="A0A4Q1UGH5"/>
<keyword evidence="1" id="KW-0805">Transcription regulation</keyword>
<dbReference type="PANTHER" id="PTHR30055">
    <property type="entry name" value="HTH-TYPE TRANSCRIPTIONAL REGULATOR RUTR"/>
    <property type="match status" value="1"/>
</dbReference>
<dbReference type="InterPro" id="IPR009057">
    <property type="entry name" value="Homeodomain-like_sf"/>
</dbReference>
<evidence type="ECO:0000259" key="5">
    <source>
        <dbReference type="PROSITE" id="PS50977"/>
    </source>
</evidence>
<feature type="domain" description="HTH tetR-type" evidence="5">
    <location>
        <begin position="38"/>
        <end position="98"/>
    </location>
</feature>
<proteinExistence type="predicted"/>
<dbReference type="InterPro" id="IPR023772">
    <property type="entry name" value="DNA-bd_HTH_TetR-type_CS"/>
</dbReference>
<gene>
    <name evidence="6" type="ORF">B5V03_40335</name>
</gene>
<dbReference type="Proteomes" id="UP000290819">
    <property type="component" value="Unassembled WGS sequence"/>
</dbReference>
<dbReference type="InterPro" id="IPR050109">
    <property type="entry name" value="HTH-type_TetR-like_transc_reg"/>
</dbReference>
<sequence>MHARQGRDVTGKRRITRSAAVRRGALPGELRRPRNSAEATEQILLDAARRVFADKGYIRATVQDIIELTGLSRGTFYLYFRSTDDIFVRTVTKVVDDIVASSRVRSGNTLRQRVYENNLRYFEIFGANRGLLRAFFEASYVDPEIGRKRAEMRSAYIIRVRDHLERQRQLCRCLPIDPDAAALSLAMMAEGTAQSFAILKMEPFERPLELKRLCTEVTEIWCRAVYTDPDRLLTLEAAKLPAVATGSKRKGWRHDG</sequence>
<evidence type="ECO:0000313" key="7">
    <source>
        <dbReference type="Proteomes" id="UP000290819"/>
    </source>
</evidence>
<dbReference type="PROSITE" id="PS50977">
    <property type="entry name" value="HTH_TETR_2"/>
    <property type="match status" value="1"/>
</dbReference>
<dbReference type="OrthoDB" id="9787680at2"/>
<reference evidence="6 7" key="1">
    <citation type="submission" date="2017-03" db="EMBL/GenBank/DDBJ databases">
        <authorList>
            <person name="Safronova V.I."/>
            <person name="Sazanova A.L."/>
            <person name="Chirak E.R."/>
        </authorList>
    </citation>
    <scope>NUCLEOTIDE SEQUENCE [LARGE SCALE GENOMIC DNA]</scope>
    <source>
        <strain evidence="6 7">Opo-243</strain>
    </source>
</reference>
<protein>
    <recommendedName>
        <fullName evidence="5">HTH tetR-type domain-containing protein</fullName>
    </recommendedName>
</protein>
<keyword evidence="7" id="KW-1185">Reference proteome</keyword>
<comment type="caution">
    <text evidence="6">The sequence shown here is derived from an EMBL/GenBank/DDBJ whole genome shotgun (WGS) entry which is preliminary data.</text>
</comment>
<organism evidence="6 7">
    <name type="scientific">Bradyrhizobium betae</name>
    <dbReference type="NCBI Taxonomy" id="244734"/>
    <lineage>
        <taxon>Bacteria</taxon>
        <taxon>Pseudomonadati</taxon>
        <taxon>Pseudomonadota</taxon>
        <taxon>Alphaproteobacteria</taxon>
        <taxon>Hyphomicrobiales</taxon>
        <taxon>Nitrobacteraceae</taxon>
        <taxon>Bradyrhizobium</taxon>
    </lineage>
</organism>
<dbReference type="InterPro" id="IPR001647">
    <property type="entry name" value="HTH_TetR"/>
</dbReference>
<evidence type="ECO:0000256" key="3">
    <source>
        <dbReference type="ARBA" id="ARBA00023163"/>
    </source>
</evidence>
<feature type="DNA-binding region" description="H-T-H motif" evidence="4">
    <location>
        <begin position="61"/>
        <end position="80"/>
    </location>
</feature>
<dbReference type="PROSITE" id="PS01081">
    <property type="entry name" value="HTH_TETR_1"/>
    <property type="match status" value="1"/>
</dbReference>
<keyword evidence="2 4" id="KW-0238">DNA-binding</keyword>